<gene>
    <name evidence="3" type="primary">trpD_35</name>
    <name evidence="3" type="ORF">SDC9_205129</name>
</gene>
<evidence type="ECO:0000256" key="2">
    <source>
        <dbReference type="ARBA" id="ARBA00022679"/>
    </source>
</evidence>
<dbReference type="SUPFAM" id="SSF52418">
    <property type="entry name" value="Nucleoside phosphorylase/phosphoribosyltransferase catalytic domain"/>
    <property type="match status" value="1"/>
</dbReference>
<dbReference type="AlphaFoldDB" id="A0A645J166"/>
<dbReference type="EMBL" id="VSSQ01128951">
    <property type="protein sequence ID" value="MPN57435.1"/>
    <property type="molecule type" value="Genomic_DNA"/>
</dbReference>
<dbReference type="Gene3D" id="3.40.1030.10">
    <property type="entry name" value="Nucleoside phosphorylase/phosphoribosyltransferase catalytic domain"/>
    <property type="match status" value="1"/>
</dbReference>
<keyword evidence="1 3" id="KW-0328">Glycosyltransferase</keyword>
<dbReference type="InterPro" id="IPR035902">
    <property type="entry name" value="Nuc_phospho_transferase"/>
</dbReference>
<organism evidence="3">
    <name type="scientific">bioreactor metagenome</name>
    <dbReference type="NCBI Taxonomy" id="1076179"/>
    <lineage>
        <taxon>unclassified sequences</taxon>
        <taxon>metagenomes</taxon>
        <taxon>ecological metagenomes</taxon>
    </lineage>
</organism>
<evidence type="ECO:0000256" key="1">
    <source>
        <dbReference type="ARBA" id="ARBA00022676"/>
    </source>
</evidence>
<name>A0A645J166_9ZZZZ</name>
<sequence length="88" mass="9177">MDAAAQGIVRILKGASTPTRTNIVCLNSALILYVAGKAASIPEGYLRSHELIASGAAYKALEKWVAAQNRDPQAGLAKLKAVTQAAEV</sequence>
<dbReference type="EC" id="2.4.2.18" evidence="3"/>
<accession>A0A645J166</accession>
<proteinExistence type="predicted"/>
<comment type="caution">
    <text evidence="3">The sequence shown here is derived from an EMBL/GenBank/DDBJ whole genome shotgun (WGS) entry which is preliminary data.</text>
</comment>
<protein>
    <submittedName>
        <fullName evidence="3">Anthranilate phosphoribosyltransferase</fullName>
        <ecNumber evidence="3">2.4.2.18</ecNumber>
    </submittedName>
</protein>
<evidence type="ECO:0000313" key="3">
    <source>
        <dbReference type="EMBL" id="MPN57435.1"/>
    </source>
</evidence>
<dbReference type="GO" id="GO:0004048">
    <property type="term" value="F:anthranilate phosphoribosyltransferase activity"/>
    <property type="evidence" value="ECO:0007669"/>
    <property type="project" value="UniProtKB-EC"/>
</dbReference>
<reference evidence="3" key="1">
    <citation type="submission" date="2019-08" db="EMBL/GenBank/DDBJ databases">
        <authorList>
            <person name="Kucharzyk K."/>
            <person name="Murdoch R.W."/>
            <person name="Higgins S."/>
            <person name="Loffler F."/>
        </authorList>
    </citation>
    <scope>NUCLEOTIDE SEQUENCE</scope>
</reference>
<keyword evidence="2 3" id="KW-0808">Transferase</keyword>